<feature type="transmembrane region" description="Helical" evidence="5">
    <location>
        <begin position="62"/>
        <end position="85"/>
    </location>
</feature>
<dbReference type="PANTHER" id="PTHR11040">
    <property type="entry name" value="ZINC/IRON TRANSPORTER"/>
    <property type="match status" value="1"/>
</dbReference>
<evidence type="ECO:0000313" key="6">
    <source>
        <dbReference type="EMBL" id="KAK4220637.1"/>
    </source>
</evidence>
<feature type="transmembrane region" description="Helical" evidence="5">
    <location>
        <begin position="31"/>
        <end position="50"/>
    </location>
</feature>
<evidence type="ECO:0000256" key="5">
    <source>
        <dbReference type="SAM" id="Phobius"/>
    </source>
</evidence>
<feature type="transmembrane region" description="Helical" evidence="5">
    <location>
        <begin position="292"/>
        <end position="312"/>
    </location>
</feature>
<evidence type="ECO:0000256" key="4">
    <source>
        <dbReference type="ARBA" id="ARBA00023136"/>
    </source>
</evidence>
<dbReference type="GO" id="GO:0071578">
    <property type="term" value="P:zinc ion import across plasma membrane"/>
    <property type="evidence" value="ECO:0007669"/>
    <property type="project" value="TreeGrafter"/>
</dbReference>
<keyword evidence="3 5" id="KW-1133">Transmembrane helix</keyword>
<dbReference type="EMBL" id="MU865680">
    <property type="protein sequence ID" value="KAK4220637.1"/>
    <property type="molecule type" value="Genomic_DNA"/>
</dbReference>
<comment type="caution">
    <text evidence="6">The sequence shown here is derived from an EMBL/GenBank/DDBJ whole genome shotgun (WGS) entry which is preliminary data.</text>
</comment>
<feature type="transmembrane region" description="Helical" evidence="5">
    <location>
        <begin position="363"/>
        <end position="385"/>
    </location>
</feature>
<evidence type="ECO:0000256" key="1">
    <source>
        <dbReference type="ARBA" id="ARBA00004141"/>
    </source>
</evidence>
<accession>A0AAN6YPX0</accession>
<proteinExistence type="predicted"/>
<dbReference type="GO" id="GO:0005886">
    <property type="term" value="C:plasma membrane"/>
    <property type="evidence" value="ECO:0007669"/>
    <property type="project" value="TreeGrafter"/>
</dbReference>
<evidence type="ECO:0000313" key="7">
    <source>
        <dbReference type="Proteomes" id="UP001301958"/>
    </source>
</evidence>
<dbReference type="GO" id="GO:0000007">
    <property type="term" value="F:low-affinity zinc ion transmembrane transporter activity"/>
    <property type="evidence" value="ECO:0007669"/>
    <property type="project" value="TreeGrafter"/>
</dbReference>
<keyword evidence="7" id="KW-1185">Reference proteome</keyword>
<feature type="transmembrane region" description="Helical" evidence="5">
    <location>
        <begin position="324"/>
        <end position="343"/>
    </location>
</feature>
<dbReference type="Pfam" id="PF02535">
    <property type="entry name" value="Zip"/>
    <property type="match status" value="1"/>
</dbReference>
<organism evidence="6 7">
    <name type="scientific">Podospora fimiseda</name>
    <dbReference type="NCBI Taxonomy" id="252190"/>
    <lineage>
        <taxon>Eukaryota</taxon>
        <taxon>Fungi</taxon>
        <taxon>Dikarya</taxon>
        <taxon>Ascomycota</taxon>
        <taxon>Pezizomycotina</taxon>
        <taxon>Sordariomycetes</taxon>
        <taxon>Sordariomycetidae</taxon>
        <taxon>Sordariales</taxon>
        <taxon>Podosporaceae</taxon>
        <taxon>Podospora</taxon>
    </lineage>
</organism>
<gene>
    <name evidence="6" type="ORF">QBC38DRAFT_378610</name>
</gene>
<dbReference type="InterPro" id="IPR003689">
    <property type="entry name" value="ZIP"/>
</dbReference>
<reference evidence="6" key="2">
    <citation type="submission" date="2023-05" db="EMBL/GenBank/DDBJ databases">
        <authorList>
            <consortium name="Lawrence Berkeley National Laboratory"/>
            <person name="Steindorff A."/>
            <person name="Hensen N."/>
            <person name="Bonometti L."/>
            <person name="Westerberg I."/>
            <person name="Brannstrom I.O."/>
            <person name="Guillou S."/>
            <person name="Cros-Aarteil S."/>
            <person name="Calhoun S."/>
            <person name="Haridas S."/>
            <person name="Kuo A."/>
            <person name="Mondo S."/>
            <person name="Pangilinan J."/>
            <person name="Riley R."/>
            <person name="Labutti K."/>
            <person name="Andreopoulos B."/>
            <person name="Lipzen A."/>
            <person name="Chen C."/>
            <person name="Yanf M."/>
            <person name="Daum C."/>
            <person name="Ng V."/>
            <person name="Clum A."/>
            <person name="Ohm R."/>
            <person name="Martin F."/>
            <person name="Silar P."/>
            <person name="Natvig D."/>
            <person name="Lalanne C."/>
            <person name="Gautier V."/>
            <person name="Ament-Velasquez S.L."/>
            <person name="Kruys A."/>
            <person name="Hutchinson M.I."/>
            <person name="Powell A.J."/>
            <person name="Barry K."/>
            <person name="Miller A.N."/>
            <person name="Grigoriev I.V."/>
            <person name="Debuchy R."/>
            <person name="Gladieux P."/>
            <person name="Thoren M.H."/>
            <person name="Johannesson H."/>
        </authorList>
    </citation>
    <scope>NUCLEOTIDE SEQUENCE</scope>
    <source>
        <strain evidence="6">CBS 990.96</strain>
    </source>
</reference>
<protein>
    <submittedName>
        <fullName evidence="6">Zinc/iron permease</fullName>
    </submittedName>
</protein>
<reference evidence="6" key="1">
    <citation type="journal article" date="2023" name="Mol. Phylogenet. Evol.">
        <title>Genome-scale phylogeny and comparative genomics of the fungal order Sordariales.</title>
        <authorList>
            <person name="Hensen N."/>
            <person name="Bonometti L."/>
            <person name="Westerberg I."/>
            <person name="Brannstrom I.O."/>
            <person name="Guillou S."/>
            <person name="Cros-Aarteil S."/>
            <person name="Calhoun S."/>
            <person name="Haridas S."/>
            <person name="Kuo A."/>
            <person name="Mondo S."/>
            <person name="Pangilinan J."/>
            <person name="Riley R."/>
            <person name="LaButti K."/>
            <person name="Andreopoulos B."/>
            <person name="Lipzen A."/>
            <person name="Chen C."/>
            <person name="Yan M."/>
            <person name="Daum C."/>
            <person name="Ng V."/>
            <person name="Clum A."/>
            <person name="Steindorff A."/>
            <person name="Ohm R.A."/>
            <person name="Martin F."/>
            <person name="Silar P."/>
            <person name="Natvig D.O."/>
            <person name="Lalanne C."/>
            <person name="Gautier V."/>
            <person name="Ament-Velasquez S.L."/>
            <person name="Kruys A."/>
            <person name="Hutchinson M.I."/>
            <person name="Powell A.J."/>
            <person name="Barry K."/>
            <person name="Miller A.N."/>
            <person name="Grigoriev I.V."/>
            <person name="Debuchy R."/>
            <person name="Gladieux P."/>
            <person name="Hiltunen Thoren M."/>
            <person name="Johannesson H."/>
        </authorList>
    </citation>
    <scope>NUCLEOTIDE SEQUENCE</scope>
    <source>
        <strain evidence="6">CBS 990.96</strain>
    </source>
</reference>
<dbReference type="AlphaFoldDB" id="A0AAN6YPX0"/>
<feature type="transmembrane region" description="Helical" evidence="5">
    <location>
        <begin position="238"/>
        <end position="264"/>
    </location>
</feature>
<evidence type="ECO:0000256" key="2">
    <source>
        <dbReference type="ARBA" id="ARBA00022692"/>
    </source>
</evidence>
<evidence type="ECO:0000256" key="3">
    <source>
        <dbReference type="ARBA" id="ARBA00022989"/>
    </source>
</evidence>
<dbReference type="Proteomes" id="UP001301958">
    <property type="component" value="Unassembled WGS sequence"/>
</dbReference>
<comment type="subcellular location">
    <subcellularLocation>
        <location evidence="1">Membrane</location>
        <topology evidence="1">Multi-pass membrane protein</topology>
    </subcellularLocation>
</comment>
<keyword evidence="2 5" id="KW-0812">Transmembrane</keyword>
<dbReference type="PANTHER" id="PTHR11040:SF69">
    <property type="entry name" value="ZINC-REGULATED TRANSPORTER 2"/>
    <property type="match status" value="1"/>
</dbReference>
<keyword evidence="4 5" id="KW-0472">Membrane</keyword>
<name>A0AAN6YPX0_9PEZI</name>
<feature type="transmembrane region" description="Helical" evidence="5">
    <location>
        <begin position="105"/>
        <end position="124"/>
    </location>
</feature>
<sequence length="386" mass="41054">MLLFGRDEARQSAVPECAINPSDTSDMGLRISSIFVVFVGSALGALLPVWLSRRSKLSVPQLCFFVAKYLGTGVIMATAFMHLLSPASESLRSECLKDILGGYDWAMVICLITIMVMFLLEITLSSFDIGFGLSHGNDDGHGHGHGHGRLQELGAAGSGIKIASSVTGSPSATSPDGSSPTMAESVEGGMCGKHHIPVPLNEINGEDHLSHQRSHVQGDEHPNYATQMTAIFILEFGVIFHSIFIGLALAVANNFVVLYIVLVFHQTFEGLGLGARLATAVWPSGYRRWTPYGLGLLYAVSTPLAIAVGLVTSKSIAMKGSTSLIVNGVFDAIGGGILMYTGLVELLAHEFMFNPEMRKSGLAMQLFAFGCVGMGAALMAILAMWA</sequence>